<dbReference type="Pfam" id="PF12679">
    <property type="entry name" value="ABC2_membrane_2"/>
    <property type="match status" value="1"/>
</dbReference>
<evidence type="ECO:0000313" key="2">
    <source>
        <dbReference type="EMBL" id="MFC0049664.1"/>
    </source>
</evidence>
<name>A0ABV6BFL3_9GAMM</name>
<dbReference type="RefSeq" id="WP_377245949.1">
    <property type="nucleotide sequence ID" value="NZ_JBHLXP010000004.1"/>
</dbReference>
<keyword evidence="1" id="KW-0812">Transmembrane</keyword>
<feature type="transmembrane region" description="Helical" evidence="1">
    <location>
        <begin position="63"/>
        <end position="81"/>
    </location>
</feature>
<feature type="transmembrane region" description="Helical" evidence="1">
    <location>
        <begin position="169"/>
        <end position="195"/>
    </location>
</feature>
<gene>
    <name evidence="2" type="ORF">ACFFJP_15305</name>
</gene>
<organism evidence="2 3">
    <name type="scientific">Rheinheimera tilapiae</name>
    <dbReference type="NCBI Taxonomy" id="875043"/>
    <lineage>
        <taxon>Bacteria</taxon>
        <taxon>Pseudomonadati</taxon>
        <taxon>Pseudomonadota</taxon>
        <taxon>Gammaproteobacteria</taxon>
        <taxon>Chromatiales</taxon>
        <taxon>Chromatiaceae</taxon>
        <taxon>Rheinheimera</taxon>
    </lineage>
</organism>
<feature type="transmembrane region" description="Helical" evidence="1">
    <location>
        <begin position="252"/>
        <end position="271"/>
    </location>
</feature>
<sequence>MPGPLPLLFRQTWLYSRFELHRLFMTPRGWFALAAFTTIWYFLLRYPIYQASVQLQEPEIQQVLSGMLGMVGMYNLLNWSLPELSVYWAMTVFFMPLAVMFSAADQTCTDRSRGTLRFLTLRSSRDSIFFGRFIGQLLVQALLIGLSLLATLVLAVWRVGELPATALNAALLIWLNLLIVLMPFTALMALCSALVRSSRLAISLAIVSIGAVAGVLGYMVWHFPDLRAVLEYLPGAQLPMLLGAQGWDTLKYSGLPLLQTLVLLIAGRFVMQEKAL</sequence>
<evidence type="ECO:0000256" key="1">
    <source>
        <dbReference type="SAM" id="Phobius"/>
    </source>
</evidence>
<feature type="transmembrane region" description="Helical" evidence="1">
    <location>
        <begin position="129"/>
        <end position="157"/>
    </location>
</feature>
<protein>
    <submittedName>
        <fullName evidence="2">ABC transporter permease subunit</fullName>
    </submittedName>
</protein>
<feature type="transmembrane region" description="Helical" evidence="1">
    <location>
        <begin position="87"/>
        <end position="108"/>
    </location>
</feature>
<feature type="transmembrane region" description="Helical" evidence="1">
    <location>
        <begin position="20"/>
        <end position="43"/>
    </location>
</feature>
<proteinExistence type="predicted"/>
<reference evidence="2 3" key="1">
    <citation type="submission" date="2024-09" db="EMBL/GenBank/DDBJ databases">
        <authorList>
            <person name="Sun Q."/>
            <person name="Mori K."/>
        </authorList>
    </citation>
    <scope>NUCLEOTIDE SEQUENCE [LARGE SCALE GENOMIC DNA]</scope>
    <source>
        <strain evidence="2 3">KCTC 23315</strain>
    </source>
</reference>
<feature type="transmembrane region" description="Helical" evidence="1">
    <location>
        <begin position="202"/>
        <end position="221"/>
    </location>
</feature>
<keyword evidence="1" id="KW-0472">Membrane</keyword>
<accession>A0ABV6BFL3</accession>
<dbReference type="Proteomes" id="UP001589813">
    <property type="component" value="Unassembled WGS sequence"/>
</dbReference>
<comment type="caution">
    <text evidence="2">The sequence shown here is derived from an EMBL/GenBank/DDBJ whole genome shotgun (WGS) entry which is preliminary data.</text>
</comment>
<keyword evidence="1" id="KW-1133">Transmembrane helix</keyword>
<dbReference type="EMBL" id="JBHLXP010000004">
    <property type="protein sequence ID" value="MFC0049664.1"/>
    <property type="molecule type" value="Genomic_DNA"/>
</dbReference>
<keyword evidence="3" id="KW-1185">Reference proteome</keyword>
<evidence type="ECO:0000313" key="3">
    <source>
        <dbReference type="Proteomes" id="UP001589813"/>
    </source>
</evidence>